<dbReference type="EMBL" id="ML170418">
    <property type="protein sequence ID" value="TDL13965.1"/>
    <property type="molecule type" value="Genomic_DNA"/>
</dbReference>
<reference evidence="2 3" key="1">
    <citation type="submission" date="2018-06" db="EMBL/GenBank/DDBJ databases">
        <title>A transcriptomic atlas of mushroom development highlights an independent origin of complex multicellularity.</title>
        <authorList>
            <consortium name="DOE Joint Genome Institute"/>
            <person name="Krizsan K."/>
            <person name="Almasi E."/>
            <person name="Merenyi Z."/>
            <person name="Sahu N."/>
            <person name="Viragh M."/>
            <person name="Koszo T."/>
            <person name="Mondo S."/>
            <person name="Kiss B."/>
            <person name="Balint B."/>
            <person name="Kues U."/>
            <person name="Barry K."/>
            <person name="Hegedus J.C."/>
            <person name="Henrissat B."/>
            <person name="Johnson J."/>
            <person name="Lipzen A."/>
            <person name="Ohm R."/>
            <person name="Nagy I."/>
            <person name="Pangilinan J."/>
            <person name="Yan J."/>
            <person name="Xiong Y."/>
            <person name="Grigoriev I.V."/>
            <person name="Hibbett D.S."/>
            <person name="Nagy L.G."/>
        </authorList>
    </citation>
    <scope>NUCLEOTIDE SEQUENCE [LARGE SCALE GENOMIC DNA]</scope>
    <source>
        <strain evidence="2 3">SZMC22713</strain>
    </source>
</reference>
<protein>
    <recommendedName>
        <fullName evidence="4">F-box domain-containing protein</fullName>
    </recommendedName>
</protein>
<dbReference type="STRING" id="50990.A0A4Y7PF62"/>
<feature type="chain" id="PRO_5021489605" description="F-box domain-containing protein" evidence="1">
    <location>
        <begin position="19"/>
        <end position="277"/>
    </location>
</feature>
<evidence type="ECO:0008006" key="4">
    <source>
        <dbReference type="Google" id="ProtNLM"/>
    </source>
</evidence>
<proteinExistence type="predicted"/>
<gene>
    <name evidence="2" type="ORF">BD410DRAFT_846462</name>
</gene>
<feature type="signal peptide" evidence="1">
    <location>
        <begin position="1"/>
        <end position="18"/>
    </location>
</feature>
<dbReference type="Gene3D" id="3.80.10.10">
    <property type="entry name" value="Ribonuclease Inhibitor"/>
    <property type="match status" value="1"/>
</dbReference>
<evidence type="ECO:0000256" key="1">
    <source>
        <dbReference type="SAM" id="SignalP"/>
    </source>
</evidence>
<organism evidence="2 3">
    <name type="scientific">Rickenella mellea</name>
    <dbReference type="NCBI Taxonomy" id="50990"/>
    <lineage>
        <taxon>Eukaryota</taxon>
        <taxon>Fungi</taxon>
        <taxon>Dikarya</taxon>
        <taxon>Basidiomycota</taxon>
        <taxon>Agaricomycotina</taxon>
        <taxon>Agaricomycetes</taxon>
        <taxon>Hymenochaetales</taxon>
        <taxon>Rickenellaceae</taxon>
        <taxon>Rickenella</taxon>
    </lineage>
</organism>
<accession>A0A4Y7PF62</accession>
<dbReference type="SUPFAM" id="SSF52047">
    <property type="entry name" value="RNI-like"/>
    <property type="match status" value="1"/>
</dbReference>
<dbReference type="VEuPathDB" id="FungiDB:BD410DRAFT_846462"/>
<dbReference type="Proteomes" id="UP000294933">
    <property type="component" value="Unassembled WGS sequence"/>
</dbReference>
<keyword evidence="1" id="KW-0732">Signal</keyword>
<dbReference type="InterPro" id="IPR032675">
    <property type="entry name" value="LRR_dom_sf"/>
</dbReference>
<evidence type="ECO:0000313" key="2">
    <source>
        <dbReference type="EMBL" id="TDL13965.1"/>
    </source>
</evidence>
<dbReference type="OrthoDB" id="2909371at2759"/>
<keyword evidence="3" id="KW-1185">Reference proteome</keyword>
<sequence length="277" mass="31553">MASMKKLLPLFLVVVENAARWKSVGLSLPRDYLVHAWYLTQEKVRNVESFDIDDTSIPLLGRPTGPLFMQDSVAESLSTLSVRAELCYPSSMAVPLMRLQTLSLKHTSPVRCLDLLKYCPVLENLNLHFYDAPVSIIPFEHPTILVPELRTFHLSHTRSDHNADISFVMDHGGGISSLLDYLQLPHLQEFYLWTTIMGSARFDDSKMPWDYLSRLITRSNCSLSRLEIYSPHIDTPSTLECLRLSPDLKYLGVPADKELERKVSELLPGLETLHIFK</sequence>
<name>A0A4Y7PF62_9AGAM</name>
<evidence type="ECO:0000313" key="3">
    <source>
        <dbReference type="Proteomes" id="UP000294933"/>
    </source>
</evidence>
<dbReference type="AlphaFoldDB" id="A0A4Y7PF62"/>